<dbReference type="InterPro" id="IPR011032">
    <property type="entry name" value="GroES-like_sf"/>
</dbReference>
<gene>
    <name evidence="5" type="ORF">HKK74_17930</name>
</gene>
<dbReference type="InterPro" id="IPR013154">
    <property type="entry name" value="ADH-like_N"/>
</dbReference>
<dbReference type="RefSeq" id="WP_187244362.1">
    <property type="nucleotide sequence ID" value="NZ_BAAAOK010000005.1"/>
</dbReference>
<dbReference type="Gene3D" id="3.40.50.720">
    <property type="entry name" value="NAD(P)-binding Rossmann-like Domain"/>
    <property type="match status" value="1"/>
</dbReference>
<feature type="domain" description="Enoyl reductase (ER)" evidence="4">
    <location>
        <begin position="12"/>
        <end position="328"/>
    </location>
</feature>
<proteinExistence type="inferred from homology"/>
<keyword evidence="3" id="KW-0862">Zinc</keyword>
<comment type="similarity">
    <text evidence="3">Belongs to the zinc-containing alcohol dehydrogenase family.</text>
</comment>
<sequence length="332" mass="35015">MKAKTVLFDQLGGPEVLYFADVELGEPGPGQVRVRIDAIGLNRNEVLLRTGGYYYDAVLPGSRLGHEAAGVVEAVGAGVENFTVGDAVSMLARPVDEGMSTHGIYGERAIVPVGRLMHRPEHVDAVTGAAVWVAGFTAYGALIEIGRMQAGDTVVVTAASSSIGLAAIQIANYVGATPIAVTRTGAKAERLLQAGAAHVIAGDDGDVAKQVRALTGDRGARLFFDGVAGPGLPDLVPAVAPDGMLIVYGSLDGRPTPMPMWWPINVYGYAIFHLFADPERTHRAQAFINNGLRSRALAPVIDRTFDLADIAEAHRHMEASTHVGKIVVTVQH</sequence>
<evidence type="ECO:0000313" key="5">
    <source>
        <dbReference type="EMBL" id="MBC6467359.1"/>
    </source>
</evidence>
<dbReference type="Proteomes" id="UP000805614">
    <property type="component" value="Unassembled WGS sequence"/>
</dbReference>
<keyword evidence="1" id="KW-0521">NADP</keyword>
<dbReference type="Gene3D" id="3.90.180.10">
    <property type="entry name" value="Medium-chain alcohol dehydrogenases, catalytic domain"/>
    <property type="match status" value="1"/>
</dbReference>
<dbReference type="InterPro" id="IPR036291">
    <property type="entry name" value="NAD(P)-bd_dom_sf"/>
</dbReference>
<dbReference type="Pfam" id="PF08240">
    <property type="entry name" value="ADH_N"/>
    <property type="match status" value="1"/>
</dbReference>
<keyword evidence="2" id="KW-0560">Oxidoreductase</keyword>
<evidence type="ECO:0000259" key="4">
    <source>
        <dbReference type="SMART" id="SM00829"/>
    </source>
</evidence>
<organism evidence="5 6">
    <name type="scientific">Actinomadura alba</name>
    <dbReference type="NCBI Taxonomy" id="406431"/>
    <lineage>
        <taxon>Bacteria</taxon>
        <taxon>Bacillati</taxon>
        <taxon>Actinomycetota</taxon>
        <taxon>Actinomycetes</taxon>
        <taxon>Streptosporangiales</taxon>
        <taxon>Thermomonosporaceae</taxon>
        <taxon>Actinomadura</taxon>
    </lineage>
</organism>
<evidence type="ECO:0000256" key="1">
    <source>
        <dbReference type="ARBA" id="ARBA00022857"/>
    </source>
</evidence>
<comment type="cofactor">
    <cofactor evidence="3">
        <name>Zn(2+)</name>
        <dbReference type="ChEBI" id="CHEBI:29105"/>
    </cofactor>
</comment>
<dbReference type="PANTHER" id="PTHR48106">
    <property type="entry name" value="QUINONE OXIDOREDUCTASE PIG3-RELATED"/>
    <property type="match status" value="1"/>
</dbReference>
<dbReference type="CDD" id="cd08268">
    <property type="entry name" value="MDR2"/>
    <property type="match status" value="1"/>
</dbReference>
<keyword evidence="6" id="KW-1185">Reference proteome</keyword>
<reference evidence="5 6" key="1">
    <citation type="submission" date="2020-06" db="EMBL/GenBank/DDBJ databases">
        <title>Actinomadura xiongansis sp. nov., isolated from soil of Baiyangdian.</title>
        <authorList>
            <person name="Zhang X."/>
        </authorList>
    </citation>
    <scope>NUCLEOTIDE SEQUENCE [LARGE SCALE GENOMIC DNA]</scope>
    <source>
        <strain evidence="5 6">HBUM206468</strain>
    </source>
</reference>
<name>A0ABR7LR89_9ACTN</name>
<dbReference type="InterPro" id="IPR013149">
    <property type="entry name" value="ADH-like_C"/>
</dbReference>
<protein>
    <submittedName>
        <fullName evidence="5">Zinc-dependent alcohol dehydrogenase family protein</fullName>
    </submittedName>
</protein>
<dbReference type="PANTHER" id="PTHR48106:SF18">
    <property type="entry name" value="QUINONE OXIDOREDUCTASE PIG3"/>
    <property type="match status" value="1"/>
</dbReference>
<dbReference type="PROSITE" id="PS00059">
    <property type="entry name" value="ADH_ZINC"/>
    <property type="match status" value="1"/>
</dbReference>
<accession>A0ABR7LR89</accession>
<keyword evidence="3" id="KW-0479">Metal-binding</keyword>
<evidence type="ECO:0000313" key="6">
    <source>
        <dbReference type="Proteomes" id="UP000805614"/>
    </source>
</evidence>
<dbReference type="InterPro" id="IPR002328">
    <property type="entry name" value="ADH_Zn_CS"/>
</dbReference>
<dbReference type="Pfam" id="PF00107">
    <property type="entry name" value="ADH_zinc_N"/>
    <property type="match status" value="1"/>
</dbReference>
<dbReference type="SMART" id="SM00829">
    <property type="entry name" value="PKS_ER"/>
    <property type="match status" value="1"/>
</dbReference>
<dbReference type="SUPFAM" id="SSF51735">
    <property type="entry name" value="NAD(P)-binding Rossmann-fold domains"/>
    <property type="match status" value="1"/>
</dbReference>
<dbReference type="InterPro" id="IPR020843">
    <property type="entry name" value="ER"/>
</dbReference>
<evidence type="ECO:0000256" key="3">
    <source>
        <dbReference type="RuleBase" id="RU361277"/>
    </source>
</evidence>
<evidence type="ECO:0000256" key="2">
    <source>
        <dbReference type="ARBA" id="ARBA00023002"/>
    </source>
</evidence>
<dbReference type="EMBL" id="JABVEC010000012">
    <property type="protein sequence ID" value="MBC6467359.1"/>
    <property type="molecule type" value="Genomic_DNA"/>
</dbReference>
<dbReference type="SUPFAM" id="SSF50129">
    <property type="entry name" value="GroES-like"/>
    <property type="match status" value="1"/>
</dbReference>
<comment type="caution">
    <text evidence="5">The sequence shown here is derived from an EMBL/GenBank/DDBJ whole genome shotgun (WGS) entry which is preliminary data.</text>
</comment>